<dbReference type="OrthoDB" id="979555at2"/>
<evidence type="ECO:0008006" key="4">
    <source>
        <dbReference type="Google" id="ProtNLM"/>
    </source>
</evidence>
<gene>
    <name evidence="2" type="ORF">D4L85_11120</name>
</gene>
<evidence type="ECO:0000313" key="2">
    <source>
        <dbReference type="EMBL" id="AYB31089.1"/>
    </source>
</evidence>
<dbReference type="KEGG" id="chk:D4L85_11120"/>
<feature type="transmembrane region" description="Helical" evidence="1">
    <location>
        <begin position="245"/>
        <end position="267"/>
    </location>
</feature>
<name>A0A385SIM8_9BACT</name>
<dbReference type="RefSeq" id="WP_119754371.1">
    <property type="nucleotide sequence ID" value="NZ_CP032382.1"/>
</dbReference>
<evidence type="ECO:0000256" key="1">
    <source>
        <dbReference type="SAM" id="Phobius"/>
    </source>
</evidence>
<evidence type="ECO:0000313" key="3">
    <source>
        <dbReference type="Proteomes" id="UP000266183"/>
    </source>
</evidence>
<protein>
    <recommendedName>
        <fullName evidence="4">Polysaccharide chain length determinant N-terminal domain-containing protein</fullName>
    </recommendedName>
</protein>
<keyword evidence="1" id="KW-0472">Membrane</keyword>
<organism evidence="2 3">
    <name type="scientific">Chryseolinea soli</name>
    <dbReference type="NCBI Taxonomy" id="2321403"/>
    <lineage>
        <taxon>Bacteria</taxon>
        <taxon>Pseudomonadati</taxon>
        <taxon>Bacteroidota</taxon>
        <taxon>Cytophagia</taxon>
        <taxon>Cytophagales</taxon>
        <taxon>Fulvivirgaceae</taxon>
        <taxon>Chryseolinea</taxon>
    </lineage>
</organism>
<dbReference type="Proteomes" id="UP000266183">
    <property type="component" value="Chromosome"/>
</dbReference>
<reference evidence="3" key="1">
    <citation type="submission" date="2018-09" db="EMBL/GenBank/DDBJ databases">
        <title>Chryseolinea sp. KIS68-18 isolated from soil.</title>
        <authorList>
            <person name="Weon H.-Y."/>
            <person name="Kwon S.-W."/>
            <person name="Lee S.A."/>
        </authorList>
    </citation>
    <scope>NUCLEOTIDE SEQUENCE [LARGE SCALE GENOMIC DNA]</scope>
    <source>
        <strain evidence="3">KIS68-18</strain>
    </source>
</reference>
<feature type="transmembrane region" description="Helical" evidence="1">
    <location>
        <begin position="26"/>
        <end position="45"/>
    </location>
</feature>
<accession>A0A385SIM8</accession>
<keyword evidence="1" id="KW-1133">Transmembrane helix</keyword>
<keyword evidence="3" id="KW-1185">Reference proteome</keyword>
<keyword evidence="1" id="KW-0812">Transmembrane</keyword>
<sequence>MTDARKDEIDLIALVLQAVRAIRSNFWLLLLFFVLGTALGFGYYYSSRKVYENKMIVSSKIMTESYSKKLVDNLNQYIREGNRTALASQLGVTEQTALNLGYIKIESPYSNEGEISKEIDRTYFVITVDVFSQDILPDLQKGLISYFENNEYVKIRVNQNREFLKTVIAKIDQEIKDLEGLKAKIYSGDFFQNSKNGVMFDPTVVNTKIIDLTRERIKYQNDLELVNSVQLLEGFTRFDKPVKPLLSLSLIAGSSMGILLVVIFLVFKSVRKLLRMEEAARHAA</sequence>
<dbReference type="AlphaFoldDB" id="A0A385SIM8"/>
<dbReference type="EMBL" id="CP032382">
    <property type="protein sequence ID" value="AYB31089.1"/>
    <property type="molecule type" value="Genomic_DNA"/>
</dbReference>
<proteinExistence type="predicted"/>